<dbReference type="PANTHER" id="PTHR33824">
    <property type="entry name" value="POLYKETIDE CYCLASE/DEHYDRASE AND LIPID TRANSPORT SUPERFAMILY PROTEIN"/>
    <property type="match status" value="1"/>
</dbReference>
<organism evidence="3 4">
    <name type="scientific">Actinoallomurus vinaceus</name>
    <dbReference type="NCBI Taxonomy" id="1080074"/>
    <lineage>
        <taxon>Bacteria</taxon>
        <taxon>Bacillati</taxon>
        <taxon>Actinomycetota</taxon>
        <taxon>Actinomycetes</taxon>
        <taxon>Streptosporangiales</taxon>
        <taxon>Thermomonosporaceae</taxon>
        <taxon>Actinoallomurus</taxon>
    </lineage>
</organism>
<dbReference type="SUPFAM" id="SSF55961">
    <property type="entry name" value="Bet v1-like"/>
    <property type="match status" value="1"/>
</dbReference>
<feature type="region of interest" description="Disordered" evidence="1">
    <location>
        <begin position="1"/>
        <end position="22"/>
    </location>
</feature>
<dbReference type="InterPro" id="IPR005031">
    <property type="entry name" value="COQ10_START"/>
</dbReference>
<dbReference type="EMBL" id="BAABHK010000001">
    <property type="protein sequence ID" value="GAA4620245.1"/>
    <property type="molecule type" value="Genomic_DNA"/>
</dbReference>
<accession>A0ABP8U1R3</accession>
<feature type="domain" description="Coenzyme Q-binding protein COQ10 START" evidence="2">
    <location>
        <begin position="144"/>
        <end position="264"/>
    </location>
</feature>
<dbReference type="Pfam" id="PF03364">
    <property type="entry name" value="Polyketide_cyc"/>
    <property type="match status" value="1"/>
</dbReference>
<evidence type="ECO:0000313" key="3">
    <source>
        <dbReference type="EMBL" id="GAA4620245.1"/>
    </source>
</evidence>
<feature type="compositionally biased region" description="Acidic residues" evidence="1">
    <location>
        <begin position="308"/>
        <end position="334"/>
    </location>
</feature>
<name>A0ABP8U1R3_9ACTN</name>
<dbReference type="PANTHER" id="PTHR33824:SF7">
    <property type="entry name" value="POLYKETIDE CYCLASE_DEHYDRASE AND LIPID TRANSPORT SUPERFAMILY PROTEIN"/>
    <property type="match status" value="1"/>
</dbReference>
<evidence type="ECO:0000259" key="2">
    <source>
        <dbReference type="Pfam" id="PF03364"/>
    </source>
</evidence>
<feature type="compositionally biased region" description="Basic and acidic residues" evidence="1">
    <location>
        <begin position="352"/>
        <end position="367"/>
    </location>
</feature>
<gene>
    <name evidence="3" type="ORF">GCM10023196_003450</name>
</gene>
<dbReference type="InterPro" id="IPR023393">
    <property type="entry name" value="START-like_dom_sf"/>
</dbReference>
<dbReference type="Proteomes" id="UP001501442">
    <property type="component" value="Unassembled WGS sequence"/>
</dbReference>
<protein>
    <submittedName>
        <fullName evidence="3">SRPBCC family protein</fullName>
    </submittedName>
</protein>
<evidence type="ECO:0000256" key="1">
    <source>
        <dbReference type="SAM" id="MobiDB-lite"/>
    </source>
</evidence>
<dbReference type="InterPro" id="IPR047137">
    <property type="entry name" value="ORF3"/>
</dbReference>
<keyword evidence="4" id="KW-1185">Reference proteome</keyword>
<feature type="region of interest" description="Disordered" evidence="1">
    <location>
        <begin position="294"/>
        <end position="367"/>
    </location>
</feature>
<reference evidence="4" key="1">
    <citation type="journal article" date="2019" name="Int. J. Syst. Evol. Microbiol.">
        <title>The Global Catalogue of Microorganisms (GCM) 10K type strain sequencing project: providing services to taxonomists for standard genome sequencing and annotation.</title>
        <authorList>
            <consortium name="The Broad Institute Genomics Platform"/>
            <consortium name="The Broad Institute Genome Sequencing Center for Infectious Disease"/>
            <person name="Wu L."/>
            <person name="Ma J."/>
        </authorList>
    </citation>
    <scope>NUCLEOTIDE SEQUENCE [LARGE SCALE GENOMIC DNA]</scope>
    <source>
        <strain evidence="4">JCM 17939</strain>
    </source>
</reference>
<feature type="compositionally biased region" description="Basic and acidic residues" evidence="1">
    <location>
        <begin position="294"/>
        <end position="307"/>
    </location>
</feature>
<sequence length="367" mass="40568">MTDRLQDTVHSAAGKAPGGNLMQDLHTDRLTGELQKLLTAVAMRGATSLLGKVEGTAGRLADYSEMGGSGLLSALTGNPGGAGLLSALTGGGGDGGSSLKDRLAPGFNALKAFTKTKLQQKLGKGGGGKGKKFKVINIVETLDVGVPLRLAYDQWTQFEDFPSFMKKVESVEQAADEKLNWKAQVFWSHRTWESTILEQIPDKRIVWRSKGPKGSVDGAVTFHELAPELTRIALVLEYHPQGLFEKTGNLWRAQGRRARLEFKHFRRHVMTQAILRPDEIEGWRGEIRDSQVVKDHQTALREEKASPEEPEEPEELEEYGEYEGEGEQVEEPEYAGEQGEEHQGEEEEDREPEGRRQAEAVRARRGG</sequence>
<dbReference type="RefSeq" id="WP_345428586.1">
    <property type="nucleotide sequence ID" value="NZ_BAABHK010000001.1"/>
</dbReference>
<dbReference type="CDD" id="cd07817">
    <property type="entry name" value="SRPBCC_8"/>
    <property type="match status" value="1"/>
</dbReference>
<proteinExistence type="predicted"/>
<evidence type="ECO:0000313" key="4">
    <source>
        <dbReference type="Proteomes" id="UP001501442"/>
    </source>
</evidence>
<dbReference type="Gene3D" id="3.30.530.20">
    <property type="match status" value="1"/>
</dbReference>
<comment type="caution">
    <text evidence="3">The sequence shown here is derived from an EMBL/GenBank/DDBJ whole genome shotgun (WGS) entry which is preliminary data.</text>
</comment>